<reference evidence="10 11" key="1">
    <citation type="submission" date="2017-01" db="EMBL/GenBank/DDBJ databases">
        <title>Genome analysis of Paenibacillus selenitrireducens ES3-24.</title>
        <authorList>
            <person name="Xu D."/>
            <person name="Yao R."/>
            <person name="Zheng S."/>
        </authorList>
    </citation>
    <scope>NUCLEOTIDE SEQUENCE [LARGE SCALE GENOMIC DNA]</scope>
    <source>
        <strain evidence="10 11">ES3-24</strain>
    </source>
</reference>
<dbReference type="Pfam" id="PF04239">
    <property type="entry name" value="DUF421"/>
    <property type="match status" value="1"/>
</dbReference>
<evidence type="ECO:0000256" key="4">
    <source>
        <dbReference type="ARBA" id="ARBA00022692"/>
    </source>
</evidence>
<dbReference type="InterPro" id="IPR023090">
    <property type="entry name" value="UPF0702_alpha/beta_dom_sf"/>
</dbReference>
<keyword evidence="5 8" id="KW-1133">Transmembrane helix</keyword>
<dbReference type="RefSeq" id="WP_078497722.1">
    <property type="nucleotide sequence ID" value="NZ_MSZX01000002.1"/>
</dbReference>
<dbReference type="STRING" id="1324314.BVG16_06475"/>
<evidence type="ECO:0000256" key="5">
    <source>
        <dbReference type="ARBA" id="ARBA00022989"/>
    </source>
</evidence>
<evidence type="ECO:0000256" key="2">
    <source>
        <dbReference type="ARBA" id="ARBA00006448"/>
    </source>
</evidence>
<dbReference type="PANTHER" id="PTHR34582:SF6">
    <property type="entry name" value="UPF0702 TRANSMEMBRANE PROTEIN YCAP"/>
    <property type="match status" value="1"/>
</dbReference>
<evidence type="ECO:0000256" key="3">
    <source>
        <dbReference type="ARBA" id="ARBA00022475"/>
    </source>
</evidence>
<evidence type="ECO:0000259" key="9">
    <source>
        <dbReference type="Pfam" id="PF04239"/>
    </source>
</evidence>
<dbReference type="EMBL" id="MSZX01000002">
    <property type="protein sequence ID" value="OPA80374.1"/>
    <property type="molecule type" value="Genomic_DNA"/>
</dbReference>
<keyword evidence="4 8" id="KW-0812">Transmembrane</keyword>
<name>A0A1T2XKJ8_9BACL</name>
<comment type="caution">
    <text evidence="10">The sequence shown here is derived from an EMBL/GenBank/DDBJ whole genome shotgun (WGS) entry which is preliminary data.</text>
</comment>
<evidence type="ECO:0000256" key="7">
    <source>
        <dbReference type="SAM" id="MobiDB-lite"/>
    </source>
</evidence>
<keyword evidence="6 8" id="KW-0472">Membrane</keyword>
<evidence type="ECO:0000313" key="11">
    <source>
        <dbReference type="Proteomes" id="UP000190188"/>
    </source>
</evidence>
<protein>
    <recommendedName>
        <fullName evidence="9">YetF C-terminal domain-containing protein</fullName>
    </recommendedName>
</protein>
<dbReference type="Proteomes" id="UP000190188">
    <property type="component" value="Unassembled WGS sequence"/>
</dbReference>
<dbReference type="PANTHER" id="PTHR34582">
    <property type="entry name" value="UPF0702 TRANSMEMBRANE PROTEIN YCAP"/>
    <property type="match status" value="1"/>
</dbReference>
<feature type="transmembrane region" description="Helical" evidence="8">
    <location>
        <begin position="6"/>
        <end position="25"/>
    </location>
</feature>
<accession>A0A1T2XKJ8</accession>
<keyword evidence="11" id="KW-1185">Reference proteome</keyword>
<dbReference type="InterPro" id="IPR007353">
    <property type="entry name" value="DUF421"/>
</dbReference>
<dbReference type="OrthoDB" id="1682423at2"/>
<feature type="domain" description="YetF C-terminal" evidence="9">
    <location>
        <begin position="81"/>
        <end position="229"/>
    </location>
</feature>
<comment type="subcellular location">
    <subcellularLocation>
        <location evidence="1">Cell membrane</location>
        <topology evidence="1">Multi-pass membrane protein</topology>
    </subcellularLocation>
</comment>
<dbReference type="Gene3D" id="3.30.240.20">
    <property type="entry name" value="bsu07140 like domains"/>
    <property type="match status" value="2"/>
</dbReference>
<feature type="transmembrane region" description="Helical" evidence="8">
    <location>
        <begin position="32"/>
        <end position="50"/>
    </location>
</feature>
<sequence>MESLIVIFRTALIYFIVFLVMRLMGKREIGKLSVFDLVISIMIAESAVFVVEDTKRPIWDGILPMLTLLVIQVSIAFISLKNRTLRVLFDGSPSMLINNGKLDMKEMRRQRYTLDDLMQQLREQQVENLNDVQFAMLETTGKLSVILKDQQGESKANSNSNASQEKEGSKNPIPSSGEIRYVSLPLPLIMDGKVQDENLEKISKTRFWLKNQIQAKGASDFKEIFFCTIDHKGQLFIDHKESD</sequence>
<feature type="transmembrane region" description="Helical" evidence="8">
    <location>
        <begin position="62"/>
        <end position="80"/>
    </location>
</feature>
<feature type="compositionally biased region" description="Polar residues" evidence="7">
    <location>
        <begin position="153"/>
        <end position="163"/>
    </location>
</feature>
<feature type="region of interest" description="Disordered" evidence="7">
    <location>
        <begin position="150"/>
        <end position="178"/>
    </location>
</feature>
<proteinExistence type="inferred from homology"/>
<dbReference type="AlphaFoldDB" id="A0A1T2XKJ8"/>
<evidence type="ECO:0000313" key="10">
    <source>
        <dbReference type="EMBL" id="OPA80374.1"/>
    </source>
</evidence>
<evidence type="ECO:0000256" key="1">
    <source>
        <dbReference type="ARBA" id="ARBA00004651"/>
    </source>
</evidence>
<gene>
    <name evidence="10" type="ORF">BVG16_06475</name>
</gene>
<organism evidence="10 11">
    <name type="scientific">Paenibacillus selenitireducens</name>
    <dbReference type="NCBI Taxonomy" id="1324314"/>
    <lineage>
        <taxon>Bacteria</taxon>
        <taxon>Bacillati</taxon>
        <taxon>Bacillota</taxon>
        <taxon>Bacilli</taxon>
        <taxon>Bacillales</taxon>
        <taxon>Paenibacillaceae</taxon>
        <taxon>Paenibacillus</taxon>
    </lineage>
</organism>
<evidence type="ECO:0000256" key="6">
    <source>
        <dbReference type="ARBA" id="ARBA00023136"/>
    </source>
</evidence>
<keyword evidence="3" id="KW-1003">Cell membrane</keyword>
<dbReference type="GO" id="GO:0005886">
    <property type="term" value="C:plasma membrane"/>
    <property type="evidence" value="ECO:0007669"/>
    <property type="project" value="UniProtKB-SubCell"/>
</dbReference>
<comment type="similarity">
    <text evidence="2">Belongs to the UPF0702 family.</text>
</comment>
<evidence type="ECO:0000256" key="8">
    <source>
        <dbReference type="SAM" id="Phobius"/>
    </source>
</evidence>